<keyword evidence="2" id="KW-0378">Hydrolase</keyword>
<dbReference type="PANTHER" id="PTHR23131">
    <property type="entry name" value="ENDORIBONUCLEASE LACTB2"/>
    <property type="match status" value="1"/>
</dbReference>
<dbReference type="OrthoDB" id="2971563at2"/>
<feature type="domain" description="Metallo-beta-lactamase" evidence="1">
    <location>
        <begin position="25"/>
        <end position="212"/>
    </location>
</feature>
<organism evidence="2 3">
    <name type="scientific">Rubrivivax gelatinosus</name>
    <name type="common">Rhodocyclus gelatinosus</name>
    <name type="synonym">Rhodopseudomonas gelatinosa</name>
    <dbReference type="NCBI Taxonomy" id="28068"/>
    <lineage>
        <taxon>Bacteria</taxon>
        <taxon>Pseudomonadati</taxon>
        <taxon>Pseudomonadota</taxon>
        <taxon>Betaproteobacteria</taxon>
        <taxon>Burkholderiales</taxon>
        <taxon>Sphaerotilaceae</taxon>
        <taxon>Rubrivivax</taxon>
    </lineage>
</organism>
<proteinExistence type="predicted"/>
<gene>
    <name evidence="2" type="ORF">EV684_112192</name>
</gene>
<dbReference type="InterPro" id="IPR050662">
    <property type="entry name" value="Sec-metab_biosynth-thioest"/>
</dbReference>
<dbReference type="Proteomes" id="UP000295106">
    <property type="component" value="Unassembled WGS sequence"/>
</dbReference>
<evidence type="ECO:0000259" key="1">
    <source>
        <dbReference type="SMART" id="SM00849"/>
    </source>
</evidence>
<dbReference type="InterPro" id="IPR036866">
    <property type="entry name" value="RibonucZ/Hydroxyglut_hydro"/>
</dbReference>
<evidence type="ECO:0000313" key="3">
    <source>
        <dbReference type="Proteomes" id="UP000295106"/>
    </source>
</evidence>
<protein>
    <submittedName>
        <fullName evidence="2">Glyoxylase-like metal-dependent hydrolase (Beta-lactamase superfamily II)</fullName>
    </submittedName>
</protein>
<dbReference type="Pfam" id="PF00753">
    <property type="entry name" value="Lactamase_B"/>
    <property type="match status" value="1"/>
</dbReference>
<comment type="caution">
    <text evidence="2">The sequence shown here is derived from an EMBL/GenBank/DDBJ whole genome shotgun (WGS) entry which is preliminary data.</text>
</comment>
<dbReference type="RefSeq" id="WP_132648795.1">
    <property type="nucleotide sequence ID" value="NZ_CP181386.1"/>
</dbReference>
<dbReference type="AlphaFoldDB" id="A0A4R2M900"/>
<evidence type="ECO:0000313" key="2">
    <source>
        <dbReference type="EMBL" id="TCP00754.1"/>
    </source>
</evidence>
<dbReference type="Gene3D" id="3.60.15.10">
    <property type="entry name" value="Ribonuclease Z/Hydroxyacylglutathione hydrolase-like"/>
    <property type="match status" value="1"/>
</dbReference>
<dbReference type="SUPFAM" id="SSF56281">
    <property type="entry name" value="Metallo-hydrolase/oxidoreductase"/>
    <property type="match status" value="1"/>
</dbReference>
<name>A0A4R2M900_RUBGE</name>
<dbReference type="InterPro" id="IPR001279">
    <property type="entry name" value="Metallo-B-lactamas"/>
</dbReference>
<accession>A0A4R2M900</accession>
<sequence length="319" mass="35066">MDSASFAAGAFKQLGLKVFERGWLSSNNILFAPSRRAPATVVDTGYVSHAEQTLALLASALGPVGLERVINTHLHSDHVGGNSKTQAQWNCETLVPEASLDPARRWDESRLSYVDTGQRCPRFRVDSALAAGKSIVLADYPWQAWSAPGHDPDALLLFQADSGVMLSGDALWEQRLAIIFPALEGEEAAFGEALAALDLVEQLAPKIVIPGHGRVFTDVAGAVKSSRERLHHFLRHPERHLDYAERALLMFNMLEHGQRRQQDLVEWLSATPVFQRILARRGLASDAATSNALRVIDSLAAGGQLHREDEWVMLSGRLR</sequence>
<reference evidence="2 3" key="1">
    <citation type="submission" date="2019-03" db="EMBL/GenBank/DDBJ databases">
        <title>Genomic Encyclopedia of Type Strains, Phase IV (KMG-IV): sequencing the most valuable type-strain genomes for metagenomic binning, comparative biology and taxonomic classification.</title>
        <authorList>
            <person name="Goeker M."/>
        </authorList>
    </citation>
    <scope>NUCLEOTIDE SEQUENCE [LARGE SCALE GENOMIC DNA]</scope>
    <source>
        <strain evidence="2 3">DSM 1709</strain>
    </source>
</reference>
<dbReference type="EMBL" id="SLXD01000012">
    <property type="protein sequence ID" value="TCP00754.1"/>
    <property type="molecule type" value="Genomic_DNA"/>
</dbReference>
<dbReference type="GO" id="GO:0016787">
    <property type="term" value="F:hydrolase activity"/>
    <property type="evidence" value="ECO:0007669"/>
    <property type="project" value="UniProtKB-KW"/>
</dbReference>
<dbReference type="GeneID" id="99683209"/>
<dbReference type="SMART" id="SM00849">
    <property type="entry name" value="Lactamase_B"/>
    <property type="match status" value="1"/>
</dbReference>